<feature type="domain" description="Acetyl-CoA hydrolase/transferase C-terminal" evidence="1">
    <location>
        <begin position="268"/>
        <end position="418"/>
    </location>
</feature>
<protein>
    <submittedName>
        <fullName evidence="2">Acetyl-CoA hydrolase/transferase</fullName>
    </submittedName>
</protein>
<dbReference type="STRING" id="1193181.BN10_60005"/>
<evidence type="ECO:0000313" key="3">
    <source>
        <dbReference type="Proteomes" id="UP000013167"/>
    </source>
</evidence>
<dbReference type="PANTHER" id="PTHR21432">
    <property type="entry name" value="ACETYL-COA HYDROLASE-RELATED"/>
    <property type="match status" value="1"/>
</dbReference>
<dbReference type="GO" id="GO:0008775">
    <property type="term" value="F:acetate CoA-transferase activity"/>
    <property type="evidence" value="ECO:0007669"/>
    <property type="project" value="InterPro"/>
</dbReference>
<dbReference type="PANTHER" id="PTHR21432:SF20">
    <property type="entry name" value="ACETYL-COA HYDROLASE"/>
    <property type="match status" value="1"/>
</dbReference>
<comment type="caution">
    <text evidence="2">The sequence shown here is derived from an EMBL/GenBank/DDBJ whole genome shotgun (WGS) entry which is preliminary data.</text>
</comment>
<name>N0E414_9MICO</name>
<evidence type="ECO:0000313" key="2">
    <source>
        <dbReference type="EMBL" id="CCH70571.1"/>
    </source>
</evidence>
<proteinExistence type="predicted"/>
<keyword evidence="2" id="KW-0808">Transferase</keyword>
<dbReference type="SUPFAM" id="SSF100950">
    <property type="entry name" value="NagB/RpiA/CoA transferase-like"/>
    <property type="match status" value="2"/>
</dbReference>
<dbReference type="Gene3D" id="3.40.1080.10">
    <property type="entry name" value="Glutaconate Coenzyme A-transferase"/>
    <property type="match status" value="1"/>
</dbReference>
<dbReference type="GO" id="GO:0006083">
    <property type="term" value="P:acetate metabolic process"/>
    <property type="evidence" value="ECO:0007669"/>
    <property type="project" value="InterPro"/>
</dbReference>
<gene>
    <name evidence="2" type="ORF">BN10_60005</name>
</gene>
<dbReference type="GO" id="GO:0016787">
    <property type="term" value="F:hydrolase activity"/>
    <property type="evidence" value="ECO:0007669"/>
    <property type="project" value="UniProtKB-KW"/>
</dbReference>
<dbReference type="Proteomes" id="UP000013167">
    <property type="component" value="Unassembled WGS sequence"/>
</dbReference>
<dbReference type="InterPro" id="IPR046433">
    <property type="entry name" value="ActCoA_hydro"/>
</dbReference>
<dbReference type="AlphaFoldDB" id="N0E414"/>
<dbReference type="EMBL" id="CAIZ01000130">
    <property type="protein sequence ID" value="CCH70571.1"/>
    <property type="molecule type" value="Genomic_DNA"/>
</dbReference>
<dbReference type="Pfam" id="PF13336">
    <property type="entry name" value="AcetylCoA_hyd_C"/>
    <property type="match status" value="1"/>
</dbReference>
<sequence>MRIVSVDELTRHLSGLTLSAQTHENPNAHLDHDPGPRVVVSGNMAVAWEGLECVDRALERYILHALNAPPGIPTREGVTAETCFVGAGMRKHPALSYVPSRLSLVPVLLERVIPADLVLLHCAPPRDGMLSLGIEVNILPAAIEGCRRRSGRIIAVINDQMPYTYGDAQIPESIIDLAIEVSRPLPTHAPLTPDEDSMTIGQRVAARVADGSTLQMGIGGVPDATLAALTGRTGLRVWTEMFSDGVLDLDRIGALDPHHPLTTSFLFGSQELYDWVDGNHRVRMMRTEHTNDPGLIAQQRLMVSVNTALEVDLFGQANASRINARIFSGFGGQTDFIVGAIHCPGGQSFIALRSWHPKADVSTIVPLLDEPVTSFQQSAIVTEQGVAELFGYSQQAQARHLIRDAAHPRVKDELWEEARELGLA</sequence>
<evidence type="ECO:0000259" key="1">
    <source>
        <dbReference type="Pfam" id="PF13336"/>
    </source>
</evidence>
<dbReference type="RefSeq" id="WP_010849172.1">
    <property type="nucleotide sequence ID" value="NZ_HF570956.1"/>
</dbReference>
<dbReference type="InterPro" id="IPR038460">
    <property type="entry name" value="AcetylCoA_hyd_C_sf"/>
</dbReference>
<dbReference type="eggNOG" id="COG0427">
    <property type="taxonomic scope" value="Bacteria"/>
</dbReference>
<accession>N0E414</accession>
<dbReference type="InterPro" id="IPR037171">
    <property type="entry name" value="NagB/RpiA_transferase-like"/>
</dbReference>
<dbReference type="HOGENOM" id="CLU_030703_2_0_11"/>
<reference evidence="2 3" key="1">
    <citation type="journal article" date="2013" name="ISME J.">
        <title>A metabolic model for members of the genus Tetrasphaera involved in enhanced biological phosphorus removal.</title>
        <authorList>
            <person name="Kristiansen R."/>
            <person name="Nguyen H.T.T."/>
            <person name="Saunders A.M."/>
            <person name="Nielsen J.L."/>
            <person name="Wimmer R."/>
            <person name="Le V.Q."/>
            <person name="McIlroy S.J."/>
            <person name="Petrovski S."/>
            <person name="Seviour R.J."/>
            <person name="Calteau A."/>
            <person name="Nielsen K.L."/>
            <person name="Nielsen P.H."/>
        </authorList>
    </citation>
    <scope>NUCLEOTIDE SEQUENCE [LARGE SCALE GENOMIC DNA]</scope>
    <source>
        <strain evidence="2 3">Lp2</strain>
    </source>
</reference>
<dbReference type="OrthoDB" id="9801795at2"/>
<dbReference type="InterPro" id="IPR026888">
    <property type="entry name" value="AcetylCoA_hyd_C"/>
</dbReference>
<keyword evidence="2" id="KW-0378">Hydrolase</keyword>
<organism evidence="2 3">
    <name type="scientific">Phycicoccus elongatus Lp2</name>
    <dbReference type="NCBI Taxonomy" id="1193181"/>
    <lineage>
        <taxon>Bacteria</taxon>
        <taxon>Bacillati</taxon>
        <taxon>Actinomycetota</taxon>
        <taxon>Actinomycetes</taxon>
        <taxon>Micrococcales</taxon>
        <taxon>Intrasporangiaceae</taxon>
        <taxon>Phycicoccus</taxon>
    </lineage>
</organism>
<dbReference type="Gene3D" id="3.40.1080.20">
    <property type="entry name" value="Acetyl-CoA hydrolase/transferase C-terminal domain"/>
    <property type="match status" value="1"/>
</dbReference>
<dbReference type="Gene3D" id="3.30.750.70">
    <property type="entry name" value="4-hydroxybutyrate coenzyme like domains"/>
    <property type="match status" value="1"/>
</dbReference>
<keyword evidence="3" id="KW-1185">Reference proteome</keyword>